<feature type="compositionally biased region" description="Basic and acidic residues" evidence="1">
    <location>
        <begin position="1057"/>
        <end position="1066"/>
    </location>
</feature>
<feature type="compositionally biased region" description="Acidic residues" evidence="1">
    <location>
        <begin position="907"/>
        <end position="920"/>
    </location>
</feature>
<feature type="compositionally biased region" description="Pro residues" evidence="1">
    <location>
        <begin position="1141"/>
        <end position="1152"/>
    </location>
</feature>
<evidence type="ECO:0000256" key="1">
    <source>
        <dbReference type="SAM" id="MobiDB-lite"/>
    </source>
</evidence>
<dbReference type="HOGENOM" id="CLU_251523_0_0_1"/>
<gene>
    <name evidence="2" type="ORF">FOMPIDRAFT_1048364</name>
</gene>
<dbReference type="Proteomes" id="UP000015241">
    <property type="component" value="Unassembled WGS sequence"/>
</dbReference>
<feature type="region of interest" description="Disordered" evidence="1">
    <location>
        <begin position="935"/>
        <end position="1333"/>
    </location>
</feature>
<dbReference type="EMBL" id="KE504139">
    <property type="protein sequence ID" value="EPT01766.1"/>
    <property type="molecule type" value="Genomic_DNA"/>
</dbReference>
<feature type="compositionally biased region" description="Acidic residues" evidence="1">
    <location>
        <begin position="480"/>
        <end position="501"/>
    </location>
</feature>
<dbReference type="InParanoid" id="S8FK22"/>
<feature type="compositionally biased region" description="Low complexity" evidence="1">
    <location>
        <begin position="191"/>
        <end position="205"/>
    </location>
</feature>
<feature type="compositionally biased region" description="Basic and acidic residues" evidence="1">
    <location>
        <begin position="262"/>
        <end position="281"/>
    </location>
</feature>
<sequence>MPETTLPEAEEVQPSHRRRRPPRKPDEEVSYAVKPVAKPGPLRSTSITNPQPRPGKQPLSEPRAAATRRQEKRTMTASQEPETETTETSLPSWPAATLGQKSRTPTASRELETDTAETSQRDVRSASTLRLKTCMPAASRELETDTAETSGRDVPPASTLRPSLKTRTTTVSQEPETETTHPGPPSRRDVPPAATRRPKTRATTASQEAETDTAETSRRDDPSKGPKPKEGKATSRDDGTVERVETAGGKVRKKHIKRKDQRTREDSRLDTTQAHHQDENGRLTPETQDTARNARELDEEQREEENGGGVGSNGDGESERPNKPYADATPEPNIGLGEPSMYVVERSNTGNNGQQRKLNELTSANAINMVPYVDIPVYPAYSRPPRQVERSAILPKASQQDERRGLDSCAFPDFDGDALFREGVEEEEADDRWDDGGDDRRHDDGVDPTLESDGSGSDYSATAREHKRRLQKSRNRDVVETDEEDIELDAEMEAEVDDDEMVAEHSSRTREHTGASSKVGTKPRFSREEKGKGRAVSRDMDDTTPAESAHTAGERRLKPGPLSDEAKTEIAEFSRVILETADALAQRHGKTRNDILSVAGLGHVKNSRVVNPANAYRKWYKVHRPKPEHVSKEEYGEEVDRAYNELSKDKGPDGSYPPALQFIVDWYDQYKREKTSGVRSSRAIGSRMKAAREAFTTLAASYSNCEEMEVIGAILYMGADAGAKQMSALFGSSEAVRKLVVDNNVDVRRLLDNLTTALKAIDLGQQGWKLPDLLVQAVDPLQQKRTESNRDYYRRMFGHMLKVQLQEYEPGCEKFTWESWANTAYRCRIRIVDWPHQIAPPGGGFNMKGGIDKYIVPIAEAYLRQCKEETEEQLPQIIPWEEEEVELMESGDITNASYIPLVRSDQADSEGEGEGEGEGESEGKILLVLADSDHWNEDVKPKPPSRKKTSAVSASQQRKSRRRKPTRAPAPAQVIHEVSDEDESEPTPQPRPRPRPRQVVPQTDHAAVGGTVLARESHPPPSLDEPPRPRPKPRPLHKAAPQADDAVAVRTISARESPSHPLDEPPRLQPRPRPLHKAAPQADDAVAVRTITACESPSHPLDEPPRPRPRPRPLHKAAPQVDDAVAGRTMSARESHSLPSPEEPPPSRPKPQPFHKAPASGQPMDDAVAGGMISARESHPVRSLEEPLRLRPKPRPLRKAVPPTDNDVAGQTAPGHHDVPHPPPSLEEPPPKRQRNRSPRGDASLHRDHSRKANEGQMGEHESGSEGGERRLRRDGSGYGPESGDAVEANEGRVGPNRNVTERRAGHDGGANTTNEAWTGHHGGGYEVNNGETGHHAQDMIEHRSSGYIPEYHQRGMYRHDDVIPPAVNADTGRWVHYGEIRGQARGVQADHLPHHDQQWQHLATNATPQYNSDAIRRSANQTWRPPMSGTSVIKFLTTLRLEYSSL</sequence>
<accession>S8FK22</accession>
<evidence type="ECO:0000313" key="2">
    <source>
        <dbReference type="EMBL" id="EPT01766.1"/>
    </source>
</evidence>
<evidence type="ECO:0000313" key="3">
    <source>
        <dbReference type="Proteomes" id="UP000015241"/>
    </source>
</evidence>
<feature type="compositionally biased region" description="Basic residues" evidence="1">
    <location>
        <begin position="250"/>
        <end position="261"/>
    </location>
</feature>
<feature type="compositionally biased region" description="Basic and acidic residues" evidence="1">
    <location>
        <begin position="1176"/>
        <end position="1189"/>
    </location>
</feature>
<feature type="region of interest" description="Disordered" evidence="1">
    <location>
        <begin position="897"/>
        <end position="922"/>
    </location>
</feature>
<feature type="compositionally biased region" description="Basic and acidic residues" evidence="1">
    <location>
        <begin position="525"/>
        <end position="541"/>
    </location>
</feature>
<feature type="compositionally biased region" description="Basic and acidic residues" evidence="1">
    <location>
        <begin position="434"/>
        <end position="445"/>
    </location>
</feature>
<keyword evidence="3" id="KW-1185">Reference proteome</keyword>
<reference evidence="2 3" key="1">
    <citation type="journal article" date="2012" name="Science">
        <title>The Paleozoic origin of enzymatic lignin decomposition reconstructed from 31 fungal genomes.</title>
        <authorList>
            <person name="Floudas D."/>
            <person name="Binder M."/>
            <person name="Riley R."/>
            <person name="Barry K."/>
            <person name="Blanchette R.A."/>
            <person name="Henrissat B."/>
            <person name="Martinez A.T."/>
            <person name="Otillar R."/>
            <person name="Spatafora J.W."/>
            <person name="Yadav J.S."/>
            <person name="Aerts A."/>
            <person name="Benoit I."/>
            <person name="Boyd A."/>
            <person name="Carlson A."/>
            <person name="Copeland A."/>
            <person name="Coutinho P.M."/>
            <person name="de Vries R.P."/>
            <person name="Ferreira P."/>
            <person name="Findley K."/>
            <person name="Foster B."/>
            <person name="Gaskell J."/>
            <person name="Glotzer D."/>
            <person name="Gorecki P."/>
            <person name="Heitman J."/>
            <person name="Hesse C."/>
            <person name="Hori C."/>
            <person name="Igarashi K."/>
            <person name="Jurgens J.A."/>
            <person name="Kallen N."/>
            <person name="Kersten P."/>
            <person name="Kohler A."/>
            <person name="Kuees U."/>
            <person name="Kumar T.K.A."/>
            <person name="Kuo A."/>
            <person name="LaButti K."/>
            <person name="Larrondo L.F."/>
            <person name="Lindquist E."/>
            <person name="Ling A."/>
            <person name="Lombard V."/>
            <person name="Lucas S."/>
            <person name="Lundell T."/>
            <person name="Martin R."/>
            <person name="McLaughlin D.J."/>
            <person name="Morgenstern I."/>
            <person name="Morin E."/>
            <person name="Murat C."/>
            <person name="Nagy L.G."/>
            <person name="Nolan M."/>
            <person name="Ohm R.A."/>
            <person name="Patyshakuliyeva A."/>
            <person name="Rokas A."/>
            <person name="Ruiz-Duenas F.J."/>
            <person name="Sabat G."/>
            <person name="Salamov A."/>
            <person name="Samejima M."/>
            <person name="Schmutz J."/>
            <person name="Slot J.C."/>
            <person name="St John F."/>
            <person name="Stenlid J."/>
            <person name="Sun H."/>
            <person name="Sun S."/>
            <person name="Syed K."/>
            <person name="Tsang A."/>
            <person name="Wiebenga A."/>
            <person name="Young D."/>
            <person name="Pisabarro A."/>
            <person name="Eastwood D.C."/>
            <person name="Martin F."/>
            <person name="Cullen D."/>
            <person name="Grigoriev I.V."/>
            <person name="Hibbett D.S."/>
        </authorList>
    </citation>
    <scope>NUCLEOTIDE SEQUENCE</scope>
    <source>
        <strain evidence="3">FP-58527</strain>
    </source>
</reference>
<dbReference type="OrthoDB" id="2692910at2759"/>
<feature type="compositionally biased region" description="Basic and acidic residues" evidence="1">
    <location>
        <begin position="502"/>
        <end position="513"/>
    </location>
</feature>
<feature type="compositionally biased region" description="Acidic residues" evidence="1">
    <location>
        <begin position="424"/>
        <end position="433"/>
    </location>
</feature>
<name>S8FK22_FOMSC</name>
<feature type="region of interest" description="Disordered" evidence="1">
    <location>
        <begin position="1"/>
        <end position="357"/>
    </location>
</feature>
<proteinExistence type="predicted"/>
<feature type="compositionally biased region" description="Polar residues" evidence="1">
    <location>
        <begin position="346"/>
        <end position="357"/>
    </location>
</feature>
<organism evidence="2 3">
    <name type="scientific">Fomitopsis schrenkii</name>
    <name type="common">Brown rot fungus</name>
    <dbReference type="NCBI Taxonomy" id="2126942"/>
    <lineage>
        <taxon>Eukaryota</taxon>
        <taxon>Fungi</taxon>
        <taxon>Dikarya</taxon>
        <taxon>Basidiomycota</taxon>
        <taxon>Agaricomycotina</taxon>
        <taxon>Agaricomycetes</taxon>
        <taxon>Polyporales</taxon>
        <taxon>Fomitopsis</taxon>
    </lineage>
</organism>
<protein>
    <submittedName>
        <fullName evidence="2">Uncharacterized protein</fullName>
    </submittedName>
</protein>
<feature type="region of interest" description="Disordered" evidence="1">
    <location>
        <begin position="387"/>
        <end position="566"/>
    </location>
</feature>
<feature type="compositionally biased region" description="Basic and acidic residues" evidence="1">
    <location>
        <begin position="1239"/>
        <end position="1276"/>
    </location>
</feature>
<feature type="compositionally biased region" description="Basic and acidic residues" evidence="1">
    <location>
        <begin position="215"/>
        <end position="245"/>
    </location>
</feature>